<evidence type="ECO:0000313" key="15">
    <source>
        <dbReference type="EMBL" id="MBD2857957.1"/>
    </source>
</evidence>
<evidence type="ECO:0000256" key="3">
    <source>
        <dbReference type="ARBA" id="ARBA00022705"/>
    </source>
</evidence>
<dbReference type="PANTHER" id="PTHR30153:SF2">
    <property type="entry name" value="REPLICATIVE DNA HELICASE"/>
    <property type="match status" value="1"/>
</dbReference>
<comment type="similarity">
    <text evidence="1 13">Belongs to the helicase family. DnaB subfamily.</text>
</comment>
<dbReference type="FunFam" id="1.10.860.10:FF:000001">
    <property type="entry name" value="Replicative DNA helicase"/>
    <property type="match status" value="1"/>
</dbReference>
<dbReference type="Pfam" id="PF00772">
    <property type="entry name" value="DnaB"/>
    <property type="match status" value="1"/>
</dbReference>
<evidence type="ECO:0000256" key="8">
    <source>
        <dbReference type="ARBA" id="ARBA00023125"/>
    </source>
</evidence>
<evidence type="ECO:0000256" key="12">
    <source>
        <dbReference type="NCBIfam" id="TIGR00665"/>
    </source>
</evidence>
<dbReference type="GO" id="GO:0042802">
    <property type="term" value="F:identical protein binding"/>
    <property type="evidence" value="ECO:0007669"/>
    <property type="project" value="UniProtKB-ARBA"/>
</dbReference>
<dbReference type="Pfam" id="PF03796">
    <property type="entry name" value="DnaB_C"/>
    <property type="match status" value="1"/>
</dbReference>
<proteinExistence type="inferred from homology"/>
<evidence type="ECO:0000256" key="10">
    <source>
        <dbReference type="ARBA" id="ARBA00044932"/>
    </source>
</evidence>
<feature type="domain" description="SF4 helicase" evidence="14">
    <location>
        <begin position="202"/>
        <end position="468"/>
    </location>
</feature>
<keyword evidence="5 13" id="KW-0378">Hydrolase</keyword>
<dbReference type="RefSeq" id="WP_190762264.1">
    <property type="nucleotide sequence ID" value="NZ_JACXLD010000001.1"/>
</dbReference>
<dbReference type="GO" id="GO:0006269">
    <property type="term" value="P:DNA replication, synthesis of primer"/>
    <property type="evidence" value="ECO:0007669"/>
    <property type="project" value="UniProtKB-UniRule"/>
</dbReference>
<dbReference type="GO" id="GO:0005524">
    <property type="term" value="F:ATP binding"/>
    <property type="evidence" value="ECO:0007669"/>
    <property type="project" value="UniProtKB-UniRule"/>
</dbReference>
<dbReference type="GO" id="GO:0003677">
    <property type="term" value="F:DNA binding"/>
    <property type="evidence" value="ECO:0007669"/>
    <property type="project" value="UniProtKB-UniRule"/>
</dbReference>
<comment type="catalytic activity">
    <reaction evidence="11 13">
        <text>ATP + H2O = ADP + phosphate + H(+)</text>
        <dbReference type="Rhea" id="RHEA:13065"/>
        <dbReference type="ChEBI" id="CHEBI:15377"/>
        <dbReference type="ChEBI" id="CHEBI:15378"/>
        <dbReference type="ChEBI" id="CHEBI:30616"/>
        <dbReference type="ChEBI" id="CHEBI:43474"/>
        <dbReference type="ChEBI" id="CHEBI:456216"/>
        <dbReference type="EC" id="5.6.2.3"/>
    </reaction>
</comment>
<gene>
    <name evidence="15" type="primary">dnaB</name>
    <name evidence="15" type="ORF">IB286_02985</name>
</gene>
<dbReference type="InterPro" id="IPR016136">
    <property type="entry name" value="DNA_helicase_N/primase_C"/>
</dbReference>
<keyword evidence="4 13" id="KW-0547">Nucleotide-binding</keyword>
<dbReference type="PROSITE" id="PS51199">
    <property type="entry name" value="SF4_HELICASE"/>
    <property type="match status" value="1"/>
</dbReference>
<evidence type="ECO:0000256" key="13">
    <source>
        <dbReference type="RuleBase" id="RU362085"/>
    </source>
</evidence>
<dbReference type="FunFam" id="3.40.50.300:FF:000076">
    <property type="entry name" value="Replicative DNA helicase"/>
    <property type="match status" value="1"/>
</dbReference>
<evidence type="ECO:0000256" key="11">
    <source>
        <dbReference type="ARBA" id="ARBA00048954"/>
    </source>
</evidence>
<organism evidence="15 16">
    <name type="scientific">Spongiibacter pelagi</name>
    <dbReference type="NCBI Taxonomy" id="2760804"/>
    <lineage>
        <taxon>Bacteria</taxon>
        <taxon>Pseudomonadati</taxon>
        <taxon>Pseudomonadota</taxon>
        <taxon>Gammaproteobacteria</taxon>
        <taxon>Cellvibrionales</taxon>
        <taxon>Spongiibacteraceae</taxon>
        <taxon>Spongiibacter</taxon>
    </lineage>
</organism>
<evidence type="ECO:0000259" key="14">
    <source>
        <dbReference type="PROSITE" id="PS51199"/>
    </source>
</evidence>
<dbReference type="SUPFAM" id="SSF48024">
    <property type="entry name" value="N-terminal domain of DnaB helicase"/>
    <property type="match status" value="1"/>
</dbReference>
<keyword evidence="9" id="KW-0413">Isomerase</keyword>
<dbReference type="Proteomes" id="UP000610558">
    <property type="component" value="Unassembled WGS sequence"/>
</dbReference>
<dbReference type="InterPro" id="IPR027417">
    <property type="entry name" value="P-loop_NTPase"/>
</dbReference>
<dbReference type="Gene3D" id="3.40.50.300">
    <property type="entry name" value="P-loop containing nucleotide triphosphate hydrolases"/>
    <property type="match status" value="1"/>
</dbReference>
<dbReference type="InterPro" id="IPR007694">
    <property type="entry name" value="DNA_helicase_DnaB-like_C"/>
</dbReference>
<keyword evidence="3 13" id="KW-0235">DNA replication</keyword>
<comment type="caution">
    <text evidence="15">The sequence shown here is derived from an EMBL/GenBank/DDBJ whole genome shotgun (WGS) entry which is preliminary data.</text>
</comment>
<name>A0A927GVJ9_9GAMM</name>
<evidence type="ECO:0000256" key="1">
    <source>
        <dbReference type="ARBA" id="ARBA00008428"/>
    </source>
</evidence>
<evidence type="ECO:0000256" key="6">
    <source>
        <dbReference type="ARBA" id="ARBA00022806"/>
    </source>
</evidence>
<dbReference type="NCBIfam" id="TIGR00665">
    <property type="entry name" value="DnaB"/>
    <property type="match status" value="1"/>
</dbReference>
<evidence type="ECO:0000256" key="9">
    <source>
        <dbReference type="ARBA" id="ARBA00023235"/>
    </source>
</evidence>
<keyword evidence="16" id="KW-1185">Reference proteome</keyword>
<accession>A0A927GVJ9</accession>
<dbReference type="InterPro" id="IPR007692">
    <property type="entry name" value="DNA_helicase_DnaB"/>
</dbReference>
<dbReference type="EMBL" id="JACXLD010000001">
    <property type="protein sequence ID" value="MBD2857957.1"/>
    <property type="molecule type" value="Genomic_DNA"/>
</dbReference>
<keyword evidence="8 13" id="KW-0238">DNA-binding</keyword>
<dbReference type="InterPro" id="IPR007693">
    <property type="entry name" value="DNA_helicase_DnaB-like_N"/>
</dbReference>
<dbReference type="CDD" id="cd00984">
    <property type="entry name" value="DnaB_C"/>
    <property type="match status" value="1"/>
</dbReference>
<evidence type="ECO:0000256" key="7">
    <source>
        <dbReference type="ARBA" id="ARBA00022840"/>
    </source>
</evidence>
<keyword evidence="2 13" id="KW-0639">Primosome</keyword>
<dbReference type="NCBIfam" id="NF004384">
    <property type="entry name" value="PRK05748.1"/>
    <property type="match status" value="1"/>
</dbReference>
<evidence type="ECO:0000256" key="2">
    <source>
        <dbReference type="ARBA" id="ARBA00022515"/>
    </source>
</evidence>
<dbReference type="SUPFAM" id="SSF52540">
    <property type="entry name" value="P-loop containing nucleoside triphosphate hydrolases"/>
    <property type="match status" value="1"/>
</dbReference>
<sequence>MNVGLTVQAESQEPDFPPDFDESEFAQLKLPPHSLEAEQSVLGGLMIAPEAWDSVADAVGEGDFFRPEHRHIFACMARLIEAQQPIDVVTLAESLARNGKLEDIGGPAYLAEIAGNTPSIANIRAYAEVVRERAIFRALISAANTIADKSFNPEGRSSDEVLDEAERCIMQIAEERPKTGGLEPVGPLLKQAVNKIDELFNSTDDITGLTTGFQALDEMTSGLQKSDLVIVAARPSMGKTTFAMNLVENALLAKNLPTLVFSMEMPASQLMIRMLSSVGKIDQTRMRTGQLESEDWGKLSGAVERLKDKLLFIDDTPALTPTEVRSRARKVMREHGQIGMIMLDYLQLMRVAGNSEGRTAEISEISRSLKGIAKEFECPVVALSQLNRALEQRPNKRPVNSDLRESGAIEQDADVIMFIYRDEVYNEETEHKGVAEIIIGKQRNGPIGTARLAFIGKHTRFENLAVGYSDSDDY</sequence>
<keyword evidence="7 13" id="KW-0067">ATP-binding</keyword>
<dbReference type="GO" id="GO:1990077">
    <property type="term" value="C:primosome complex"/>
    <property type="evidence" value="ECO:0007669"/>
    <property type="project" value="UniProtKB-UniRule"/>
</dbReference>
<keyword evidence="6 13" id="KW-0347">Helicase</keyword>
<protein>
    <recommendedName>
        <fullName evidence="12 13">Replicative DNA helicase</fullName>
        <ecNumber evidence="12 13">5.6.2.3</ecNumber>
    </recommendedName>
</protein>
<dbReference type="PANTHER" id="PTHR30153">
    <property type="entry name" value="REPLICATIVE DNA HELICASE DNAB"/>
    <property type="match status" value="1"/>
</dbReference>
<comment type="function">
    <text evidence="10 13">The main replicative DNA helicase, it participates in initiation and elongation during chromosome replication. Travels ahead of the DNA replisome, separating dsDNA into templates for DNA synthesis. A processive ATP-dependent 5'-3' DNA helicase it has DNA-dependent ATPase activity.</text>
</comment>
<evidence type="ECO:0000256" key="5">
    <source>
        <dbReference type="ARBA" id="ARBA00022801"/>
    </source>
</evidence>
<dbReference type="GO" id="GO:0043139">
    <property type="term" value="F:5'-3' DNA helicase activity"/>
    <property type="evidence" value="ECO:0007669"/>
    <property type="project" value="UniProtKB-EC"/>
</dbReference>
<dbReference type="InterPro" id="IPR036185">
    <property type="entry name" value="DNA_heli_DnaB-like_N_sf"/>
</dbReference>
<dbReference type="EC" id="5.6.2.3" evidence="12 13"/>
<dbReference type="AlphaFoldDB" id="A0A927GVJ9"/>
<reference evidence="15" key="1">
    <citation type="submission" date="2020-09" db="EMBL/GenBank/DDBJ databases">
        <authorList>
            <person name="Yoon J.-W."/>
        </authorList>
    </citation>
    <scope>NUCLEOTIDE SEQUENCE</scope>
    <source>
        <strain evidence="15">KMU-158</strain>
    </source>
</reference>
<evidence type="ECO:0000256" key="4">
    <source>
        <dbReference type="ARBA" id="ARBA00022741"/>
    </source>
</evidence>
<evidence type="ECO:0000313" key="16">
    <source>
        <dbReference type="Proteomes" id="UP000610558"/>
    </source>
</evidence>
<dbReference type="GO" id="GO:0005829">
    <property type="term" value="C:cytosol"/>
    <property type="evidence" value="ECO:0007669"/>
    <property type="project" value="TreeGrafter"/>
</dbReference>
<dbReference type="Gene3D" id="1.10.860.10">
    <property type="entry name" value="DNAb Helicase, Chain A"/>
    <property type="match status" value="1"/>
</dbReference>
<dbReference type="GO" id="GO:0016787">
    <property type="term" value="F:hydrolase activity"/>
    <property type="evidence" value="ECO:0007669"/>
    <property type="project" value="UniProtKB-KW"/>
</dbReference>